<dbReference type="EMBL" id="JBHUMY010000038">
    <property type="protein sequence ID" value="MFD2663133.1"/>
    <property type="molecule type" value="Genomic_DNA"/>
</dbReference>
<dbReference type="SUPFAM" id="SSF49785">
    <property type="entry name" value="Galactose-binding domain-like"/>
    <property type="match status" value="1"/>
</dbReference>
<dbReference type="Gene3D" id="2.60.120.260">
    <property type="entry name" value="Galactose-binding domain-like"/>
    <property type="match status" value="1"/>
</dbReference>
<evidence type="ECO:0000313" key="1">
    <source>
        <dbReference type="EMBL" id="MFD2663133.1"/>
    </source>
</evidence>
<evidence type="ECO:0008006" key="3">
    <source>
        <dbReference type="Google" id="ProtNLM"/>
    </source>
</evidence>
<dbReference type="InterPro" id="IPR029062">
    <property type="entry name" value="Class_I_gatase-like"/>
</dbReference>
<comment type="caution">
    <text evidence="1">The sequence shown here is derived from an EMBL/GenBank/DDBJ whole genome shotgun (WGS) entry which is preliminary data.</text>
</comment>
<dbReference type="InterPro" id="IPR008979">
    <property type="entry name" value="Galactose-bd-like_sf"/>
</dbReference>
<sequence length="1118" mass="124650">MLKQSEFANPGPEYRIHPFWFWNGEMEDAVIREQVREMADKGVGGFFLCARQGLEVPYLSKAWFDKVRVAVQEAEACGLHVWLYDEFPYPSGMAGGETVLLHPEAKLRTLECKRAPVRGGERLTLALPWAKALYARAVPVAGGKRDWERSVDLADYIGSVQTEPVFQKTGLTAYNDKRYFTYGTAMRLEWTAPEGEWEALVVLEKEIGDFKYYGTYVDPCNAEAMETFIRLTHGRYEKHLKPYFGSVIKGVFSDEVGLLGAMPWSPRLAERFRAEFGYDLGGKLYALYDDEAPEAGRVRQHYYQAIHLLLREAYHRQVADWCRSRGLQYVAEAPSVRHATLDCTDIPGGDAGHEKLGRPLGWLLRRNAAHFRYNPKMVSSLARQLSKPRNLIECFHSVGWSMTLQDAKWMIDRLASLGTNMFNFHAFFYTLDGMRKHDAPPSQFVQNPYWSHFGKLADYTGRISLVMSSGSAVIATALIEPTATLWSKLGNPFHGFSYGGGDPEEKEELARLRGWWIEAMAALPEHGRDYDHLDPELLAEADVEDGIVKLGTARYECVVLPPMIELEPKAWDRIERFLRQGGKVVALGRLPERSAGGEGAEAAFADAVRQTFGCEAGYPADRPLEESWRKGERDAYFLPFAEDADPQAVMAEACRKLEELQPLPARLDAGGERGTTLLHVRRLDGGDVAVFIANQEGGTIRGELTLRLAALFRDALEEGEDRRGIRAIECETMCLETGAVVPHCILEADEADAVSLPVELAPYASVLYRFRPAPALSELPGSAEPPGPAAPGAFAGLAGPANSAEPWVWKLDASGPWSVTLRRSNALRLGRFRFGIATEDARYVSKAAVTVEPKTLIDQCEDLARAEGEGLPIRMRQPFGTPMRMELPYPLYASYSASFELDGALSGIRLVMDEEAVAGKTEIAVNGKLLAPEGWQPAFLYDHRNRAYEITPLLVQGRNEITVHVRAERDSDGLNDPLYVTGDFHVRLSEAGEPVLVPAEPLLLPLRSGPWSRFPHYAGELSFRAAAELSEVPAASSFELVFDQWDEHFHDVAEVRVNGAPLGARAWTPYRWQGDTAVLKAGRNEIEVIVTDSLAGLLEGRYFDYARHELRSVFEPGE</sequence>
<protein>
    <recommendedName>
        <fullName evidence="3">Glycoside hydrolase</fullName>
    </recommendedName>
</protein>
<organism evidence="1 2">
    <name type="scientific">Paenibacillus thailandensis</name>
    <dbReference type="NCBI Taxonomy" id="393250"/>
    <lineage>
        <taxon>Bacteria</taxon>
        <taxon>Bacillati</taxon>
        <taxon>Bacillota</taxon>
        <taxon>Bacilli</taxon>
        <taxon>Bacillales</taxon>
        <taxon>Paenibacillaceae</taxon>
        <taxon>Paenibacillus</taxon>
    </lineage>
</organism>
<evidence type="ECO:0000313" key="2">
    <source>
        <dbReference type="Proteomes" id="UP001597493"/>
    </source>
</evidence>
<dbReference type="PANTHER" id="PTHR36848">
    <property type="entry name" value="DNA-BINDING PROTEIN (PUTATIVE SECRETED PROTEIN)-RELATED"/>
    <property type="match status" value="1"/>
</dbReference>
<dbReference type="RefSeq" id="WP_379278552.1">
    <property type="nucleotide sequence ID" value="NZ_JBHUGT010000007.1"/>
</dbReference>
<reference evidence="2" key="1">
    <citation type="journal article" date="2019" name="Int. J. Syst. Evol. Microbiol.">
        <title>The Global Catalogue of Microorganisms (GCM) 10K type strain sequencing project: providing services to taxonomists for standard genome sequencing and annotation.</title>
        <authorList>
            <consortium name="The Broad Institute Genomics Platform"/>
            <consortium name="The Broad Institute Genome Sequencing Center for Infectious Disease"/>
            <person name="Wu L."/>
            <person name="Ma J."/>
        </authorList>
    </citation>
    <scope>NUCLEOTIDE SEQUENCE [LARGE SCALE GENOMIC DNA]</scope>
    <source>
        <strain evidence="2">TISTR 1827</strain>
    </source>
</reference>
<dbReference type="Gene3D" id="3.40.50.880">
    <property type="match status" value="1"/>
</dbReference>
<proteinExistence type="predicted"/>
<dbReference type="Proteomes" id="UP001597493">
    <property type="component" value="Unassembled WGS sequence"/>
</dbReference>
<accession>A0ABW5R2U7</accession>
<name>A0ABW5R2U7_9BACL</name>
<gene>
    <name evidence="1" type="ORF">ACFSW5_23010</name>
</gene>
<dbReference type="InterPro" id="IPR053161">
    <property type="entry name" value="Ulvan_degrading_GH"/>
</dbReference>
<dbReference type="PANTHER" id="PTHR36848:SF2">
    <property type="entry name" value="SECRETED PROTEIN"/>
    <property type="match status" value="1"/>
</dbReference>
<keyword evidence="2" id="KW-1185">Reference proteome</keyword>